<keyword evidence="2" id="KW-1185">Reference proteome</keyword>
<reference evidence="1" key="2">
    <citation type="submission" date="2020-05" db="UniProtKB">
        <authorList>
            <consortium name="EnsemblMetazoa"/>
        </authorList>
    </citation>
    <scope>IDENTIFICATION</scope>
    <source>
        <strain evidence="1">IAEA</strain>
    </source>
</reference>
<dbReference type="VEuPathDB" id="VectorBase:GPPI043464"/>
<dbReference type="Proteomes" id="UP000092460">
    <property type="component" value="Unassembled WGS sequence"/>
</dbReference>
<dbReference type="EnsemblMetazoa" id="GPPI043464-RA">
    <property type="protein sequence ID" value="GPPI043464-PA"/>
    <property type="gene ID" value="GPPI043464"/>
</dbReference>
<organism evidence="1 2">
    <name type="scientific">Glossina palpalis gambiensis</name>
    <dbReference type="NCBI Taxonomy" id="67801"/>
    <lineage>
        <taxon>Eukaryota</taxon>
        <taxon>Metazoa</taxon>
        <taxon>Ecdysozoa</taxon>
        <taxon>Arthropoda</taxon>
        <taxon>Hexapoda</taxon>
        <taxon>Insecta</taxon>
        <taxon>Pterygota</taxon>
        <taxon>Neoptera</taxon>
        <taxon>Endopterygota</taxon>
        <taxon>Diptera</taxon>
        <taxon>Brachycera</taxon>
        <taxon>Muscomorpha</taxon>
        <taxon>Hippoboscoidea</taxon>
        <taxon>Glossinidae</taxon>
        <taxon>Glossina</taxon>
    </lineage>
</organism>
<name>A0A1B0BXG8_9MUSC</name>
<evidence type="ECO:0000313" key="1">
    <source>
        <dbReference type="EnsemblMetazoa" id="GPPI043464-PA"/>
    </source>
</evidence>
<reference evidence="2" key="1">
    <citation type="submission" date="2015-01" db="EMBL/GenBank/DDBJ databases">
        <authorList>
            <person name="Aksoy S."/>
            <person name="Warren W."/>
            <person name="Wilson R.K."/>
        </authorList>
    </citation>
    <scope>NUCLEOTIDE SEQUENCE [LARGE SCALE GENOMIC DNA]</scope>
    <source>
        <strain evidence="2">IAEA</strain>
    </source>
</reference>
<dbReference type="AlphaFoldDB" id="A0A1B0BXG8"/>
<dbReference type="EMBL" id="JXJN01022222">
    <property type="status" value="NOT_ANNOTATED_CDS"/>
    <property type="molecule type" value="Genomic_DNA"/>
</dbReference>
<proteinExistence type="predicted"/>
<evidence type="ECO:0000313" key="2">
    <source>
        <dbReference type="Proteomes" id="UP000092460"/>
    </source>
</evidence>
<accession>A0A1B0BXG8</accession>
<sequence>METFVNTCKSTAIKLSNLSVKIFDERIETMMLTNLSILYQPKIVSIKSSGANITDDYVKRKETRAVQKKGFGNFEFYSGDEILQQTALIENYGHNNVDVLQIV</sequence>
<protein>
    <submittedName>
        <fullName evidence="1">Uncharacterized protein</fullName>
    </submittedName>
</protein>